<dbReference type="Proteomes" id="UP000594014">
    <property type="component" value="Chromosome"/>
</dbReference>
<evidence type="ECO:0000313" key="1">
    <source>
        <dbReference type="EMBL" id="QOX62998.1"/>
    </source>
</evidence>
<dbReference type="EMBL" id="CP042469">
    <property type="protein sequence ID" value="QOX62998.1"/>
    <property type="molecule type" value="Genomic_DNA"/>
</dbReference>
<gene>
    <name evidence="1" type="ORF">FRZ06_06405</name>
</gene>
<accession>A0ACD1A9K4</accession>
<protein>
    <submittedName>
        <fullName evidence="1">Transporter substrate-binding domain-containing protein</fullName>
    </submittedName>
</protein>
<evidence type="ECO:0000313" key="2">
    <source>
        <dbReference type="Proteomes" id="UP000594014"/>
    </source>
</evidence>
<name>A0ACD1A9K4_9FIRM</name>
<sequence>MKRFLLCVIALSLLSTLTACNSPPTQAPVQGLKGNIPTEASLCGNAAEQESCDSLYDTSLYHSLKMGEVNEVEYLSLSEMLLAVNSGKADWMYVPYQTARYIQYRNTEMTLMVDASLLYYYSMLTRDTDAKLCQEIDGAIGEMRTDGSLDTLTKQYLYSGGERSVGVIKMPDDSGTKTIKIGVTGDFPPMDYIASDGNPEGFNVALCAAIGERLGVNIQLVSVTAEARLTALSSGMVDVLFWQQSFGGEAEAFDGVCVTQSYFRDFGAALTLHYSWEDIAQRYGLLVKETDETIKL</sequence>
<proteinExistence type="predicted"/>
<keyword evidence="2" id="KW-1185">Reference proteome</keyword>
<reference evidence="1" key="1">
    <citation type="submission" date="2019-08" db="EMBL/GenBank/DDBJ databases">
        <title>Genome sequence of Clostridiales bacterium MT110.</title>
        <authorList>
            <person name="Cao J."/>
        </authorList>
    </citation>
    <scope>NUCLEOTIDE SEQUENCE</scope>
    <source>
        <strain evidence="1">MT110</strain>
    </source>
</reference>
<organism evidence="1 2">
    <name type="scientific">Anoxybacterium hadale</name>
    <dbReference type="NCBI Taxonomy" id="3408580"/>
    <lineage>
        <taxon>Bacteria</taxon>
        <taxon>Bacillati</taxon>
        <taxon>Bacillota</taxon>
        <taxon>Clostridia</taxon>
        <taxon>Peptostreptococcales</taxon>
        <taxon>Anaerovoracaceae</taxon>
        <taxon>Anoxybacterium</taxon>
    </lineage>
</organism>